<dbReference type="SUPFAM" id="SSF53807">
    <property type="entry name" value="Helical backbone' metal receptor"/>
    <property type="match status" value="1"/>
</dbReference>
<dbReference type="PANTHER" id="PTHR30532:SF28">
    <property type="entry name" value="PETROBACTIN-BINDING PROTEIN YCLQ"/>
    <property type="match status" value="1"/>
</dbReference>
<dbReference type="CDD" id="cd01140">
    <property type="entry name" value="FatB"/>
    <property type="match status" value="1"/>
</dbReference>
<dbReference type="PROSITE" id="PS50983">
    <property type="entry name" value="FE_B12_PBP"/>
    <property type="match status" value="1"/>
</dbReference>
<dbReference type="RefSeq" id="WP_125943715.1">
    <property type="nucleotide sequence ID" value="NZ_PXZH01000005.1"/>
</dbReference>
<dbReference type="Pfam" id="PF01497">
    <property type="entry name" value="Peripla_BP_2"/>
    <property type="match status" value="1"/>
</dbReference>
<evidence type="ECO:0000256" key="2">
    <source>
        <dbReference type="ARBA" id="ARBA00008814"/>
    </source>
</evidence>
<organism evidence="7 8">
    <name type="scientific">Vagococcus humatus</name>
    <dbReference type="NCBI Taxonomy" id="1889241"/>
    <lineage>
        <taxon>Bacteria</taxon>
        <taxon>Bacillati</taxon>
        <taxon>Bacillota</taxon>
        <taxon>Bacilli</taxon>
        <taxon>Lactobacillales</taxon>
        <taxon>Enterococcaceae</taxon>
        <taxon>Vagococcus</taxon>
    </lineage>
</organism>
<reference evidence="7 8" key="1">
    <citation type="submission" date="2018-03" db="EMBL/GenBank/DDBJ databases">
        <authorList>
            <person name="Gulvik C.A."/>
        </authorList>
    </citation>
    <scope>NUCLEOTIDE SEQUENCE [LARGE SCALE GENOMIC DNA]</scope>
    <source>
        <strain evidence="7 8">JCM 31581</strain>
    </source>
</reference>
<protein>
    <submittedName>
        <fullName evidence="7">Iron ABC transporter substrate-binding protein</fullName>
    </submittedName>
</protein>
<name>A0A429Z572_9ENTE</name>
<comment type="caution">
    <text evidence="7">The sequence shown here is derived from an EMBL/GenBank/DDBJ whole genome shotgun (WGS) entry which is preliminary data.</text>
</comment>
<dbReference type="AlphaFoldDB" id="A0A429Z572"/>
<dbReference type="PROSITE" id="PS51257">
    <property type="entry name" value="PROKAR_LIPOPROTEIN"/>
    <property type="match status" value="1"/>
</dbReference>
<dbReference type="PANTHER" id="PTHR30532">
    <property type="entry name" value="IRON III DICITRATE-BINDING PERIPLASMIC PROTEIN"/>
    <property type="match status" value="1"/>
</dbReference>
<dbReference type="EMBL" id="PXZH01000005">
    <property type="protein sequence ID" value="RST88836.1"/>
    <property type="molecule type" value="Genomic_DNA"/>
</dbReference>
<evidence type="ECO:0000256" key="1">
    <source>
        <dbReference type="ARBA" id="ARBA00004196"/>
    </source>
</evidence>
<keyword evidence="8" id="KW-1185">Reference proteome</keyword>
<accession>A0A429Z572</accession>
<evidence type="ECO:0000256" key="3">
    <source>
        <dbReference type="ARBA" id="ARBA00022448"/>
    </source>
</evidence>
<dbReference type="GO" id="GO:1901678">
    <property type="term" value="P:iron coordination entity transport"/>
    <property type="evidence" value="ECO:0007669"/>
    <property type="project" value="UniProtKB-ARBA"/>
</dbReference>
<feature type="coiled-coil region" evidence="5">
    <location>
        <begin position="168"/>
        <end position="195"/>
    </location>
</feature>
<keyword evidence="3" id="KW-0813">Transport</keyword>
<dbReference type="Gene3D" id="3.40.50.1980">
    <property type="entry name" value="Nitrogenase molybdenum iron protein domain"/>
    <property type="match status" value="2"/>
</dbReference>
<evidence type="ECO:0000256" key="4">
    <source>
        <dbReference type="ARBA" id="ARBA00022729"/>
    </source>
</evidence>
<feature type="domain" description="Fe/B12 periplasmic-binding" evidence="6">
    <location>
        <begin position="60"/>
        <end position="318"/>
    </location>
</feature>
<comment type="subcellular location">
    <subcellularLocation>
        <location evidence="1">Cell envelope</location>
    </subcellularLocation>
</comment>
<dbReference type="GO" id="GO:0030288">
    <property type="term" value="C:outer membrane-bounded periplasmic space"/>
    <property type="evidence" value="ECO:0007669"/>
    <property type="project" value="TreeGrafter"/>
</dbReference>
<comment type="similarity">
    <text evidence="2">Belongs to the bacterial solute-binding protein 8 family.</text>
</comment>
<dbReference type="OrthoDB" id="63946at2"/>
<dbReference type="InterPro" id="IPR002491">
    <property type="entry name" value="ABC_transptr_periplasmic_BD"/>
</dbReference>
<keyword evidence="5" id="KW-0175">Coiled coil</keyword>
<evidence type="ECO:0000259" key="6">
    <source>
        <dbReference type="PROSITE" id="PS50983"/>
    </source>
</evidence>
<keyword evidence="4" id="KW-0732">Signal</keyword>
<evidence type="ECO:0000313" key="7">
    <source>
        <dbReference type="EMBL" id="RST88836.1"/>
    </source>
</evidence>
<sequence>MKKKLLGSLIGLMAIGLLVTGCGSDKSGAKQAESTKPQEEFITIKDQQQEEVKIKKDLTSVVVFDMGSLDTMDELGEGSKVVGVPTQNLPNYLKSYDKTESVGGIKEPDLEKINQLQPDLIIISGRQEDFKEQLSRIAPTIYLGVDSTRVFQSTSENIQTIGKIFGKEQQAKKEISQLETAIQQVKQQAEKSNRRTLMTLVNEGKLSAFGEGSRFAIVHDTFGFKQADDKIEASTHGQSVSYEYVLDQNPDVIFVVDRTKAIGGDDSHNHVAENELVKQTVAGKENRVISLQPDVWYLSGGGLQSTKLMLDDVKKGLE</sequence>
<evidence type="ECO:0000256" key="5">
    <source>
        <dbReference type="SAM" id="Coils"/>
    </source>
</evidence>
<gene>
    <name evidence="7" type="ORF">C7P63_08425</name>
</gene>
<proteinExistence type="inferred from homology"/>
<evidence type="ECO:0000313" key="8">
    <source>
        <dbReference type="Proteomes" id="UP000277864"/>
    </source>
</evidence>
<dbReference type="InterPro" id="IPR033870">
    <property type="entry name" value="FatB"/>
</dbReference>
<dbReference type="InterPro" id="IPR051313">
    <property type="entry name" value="Bact_iron-sidero_bind"/>
</dbReference>
<dbReference type="Proteomes" id="UP000277864">
    <property type="component" value="Unassembled WGS sequence"/>
</dbReference>